<feature type="signal peptide" evidence="17">
    <location>
        <begin position="1"/>
        <end position="18"/>
    </location>
</feature>
<dbReference type="EC" id="2.7.11.1" evidence="2"/>
<dbReference type="EMBL" id="OW240916">
    <property type="protein sequence ID" value="CAH2291498.1"/>
    <property type="molecule type" value="Genomic_DNA"/>
</dbReference>
<dbReference type="PANTHER" id="PTHR24417">
    <property type="entry name" value="SERINE/THREONINE-PROTEIN KINASE LMTK1"/>
    <property type="match status" value="1"/>
</dbReference>
<evidence type="ECO:0000256" key="14">
    <source>
        <dbReference type="PROSITE-ProRule" id="PRU10141"/>
    </source>
</evidence>
<feature type="transmembrane region" description="Helical" evidence="16">
    <location>
        <begin position="34"/>
        <end position="60"/>
    </location>
</feature>
<comment type="catalytic activity">
    <reaction evidence="13">
        <text>L-seryl-[protein] + ATP = O-phospho-L-seryl-[protein] + ADP + H(+)</text>
        <dbReference type="Rhea" id="RHEA:17989"/>
        <dbReference type="Rhea" id="RHEA-COMP:9863"/>
        <dbReference type="Rhea" id="RHEA-COMP:11604"/>
        <dbReference type="ChEBI" id="CHEBI:15378"/>
        <dbReference type="ChEBI" id="CHEBI:29999"/>
        <dbReference type="ChEBI" id="CHEBI:30616"/>
        <dbReference type="ChEBI" id="CHEBI:83421"/>
        <dbReference type="ChEBI" id="CHEBI:456216"/>
        <dbReference type="EC" id="2.7.11.1"/>
    </reaction>
</comment>
<evidence type="ECO:0000313" key="20">
    <source>
        <dbReference type="Proteomes" id="UP001295444"/>
    </source>
</evidence>
<comment type="catalytic activity">
    <reaction evidence="12">
        <text>L-threonyl-[protein] + ATP = O-phospho-L-threonyl-[protein] + ADP + H(+)</text>
        <dbReference type="Rhea" id="RHEA:46608"/>
        <dbReference type="Rhea" id="RHEA-COMP:11060"/>
        <dbReference type="Rhea" id="RHEA-COMP:11605"/>
        <dbReference type="ChEBI" id="CHEBI:15378"/>
        <dbReference type="ChEBI" id="CHEBI:30013"/>
        <dbReference type="ChEBI" id="CHEBI:30616"/>
        <dbReference type="ChEBI" id="CHEBI:61977"/>
        <dbReference type="ChEBI" id="CHEBI:456216"/>
        <dbReference type="EC" id="2.7.11.1"/>
    </reaction>
</comment>
<evidence type="ECO:0000256" key="15">
    <source>
        <dbReference type="SAM" id="MobiDB-lite"/>
    </source>
</evidence>
<dbReference type="GO" id="GO:0004674">
    <property type="term" value="F:protein serine/threonine kinase activity"/>
    <property type="evidence" value="ECO:0007669"/>
    <property type="project" value="UniProtKB-KW"/>
</dbReference>
<keyword evidence="3" id="KW-0723">Serine/threonine-protein kinase</keyword>
<evidence type="ECO:0000256" key="7">
    <source>
        <dbReference type="ARBA" id="ARBA00022741"/>
    </source>
</evidence>
<dbReference type="InterPro" id="IPR011009">
    <property type="entry name" value="Kinase-like_dom_sf"/>
</dbReference>
<keyword evidence="7 14" id="KW-0547">Nucleotide-binding</keyword>
<feature type="binding site" evidence="14">
    <location>
        <position position="168"/>
    </location>
    <ligand>
        <name>ATP</name>
        <dbReference type="ChEBI" id="CHEBI:30616"/>
    </ligand>
</feature>
<dbReference type="Gene3D" id="3.30.200.20">
    <property type="entry name" value="Phosphorylase Kinase, domain 1"/>
    <property type="match status" value="1"/>
</dbReference>
<evidence type="ECO:0000256" key="8">
    <source>
        <dbReference type="ARBA" id="ARBA00022777"/>
    </source>
</evidence>
<dbReference type="FunFam" id="1.10.510.10:FF:000347">
    <property type="entry name" value="Apoptosis associated tyrosine kinase"/>
    <property type="match status" value="1"/>
</dbReference>
<feature type="compositionally biased region" description="Polar residues" evidence="15">
    <location>
        <begin position="769"/>
        <end position="796"/>
    </location>
</feature>
<evidence type="ECO:0000313" key="19">
    <source>
        <dbReference type="EMBL" id="CAH2291498.1"/>
    </source>
</evidence>
<dbReference type="Pfam" id="PF07714">
    <property type="entry name" value="PK_Tyr_Ser-Thr"/>
    <property type="match status" value="1"/>
</dbReference>
<dbReference type="PROSITE" id="PS00109">
    <property type="entry name" value="PROTEIN_KINASE_TYR"/>
    <property type="match status" value="1"/>
</dbReference>
<evidence type="ECO:0000256" key="11">
    <source>
        <dbReference type="ARBA" id="ARBA00023136"/>
    </source>
</evidence>
<feature type="region of interest" description="Disordered" evidence="15">
    <location>
        <begin position="907"/>
        <end position="937"/>
    </location>
</feature>
<feature type="region of interest" description="Disordered" evidence="15">
    <location>
        <begin position="998"/>
        <end position="1100"/>
    </location>
</feature>
<dbReference type="PROSITE" id="PS00107">
    <property type="entry name" value="PROTEIN_KINASE_ATP"/>
    <property type="match status" value="1"/>
</dbReference>
<dbReference type="FunFam" id="3.30.200.20:FF:000275">
    <property type="entry name" value="Apoptosis associated tyrosine kinase"/>
    <property type="match status" value="1"/>
</dbReference>
<feature type="region of interest" description="Disordered" evidence="15">
    <location>
        <begin position="756"/>
        <end position="796"/>
    </location>
</feature>
<dbReference type="InterPro" id="IPR001245">
    <property type="entry name" value="Ser-Thr/Tyr_kinase_cat_dom"/>
</dbReference>
<proteinExistence type="predicted"/>
<dbReference type="GO" id="GO:0005524">
    <property type="term" value="F:ATP binding"/>
    <property type="evidence" value="ECO:0007669"/>
    <property type="project" value="UniProtKB-UniRule"/>
</dbReference>
<evidence type="ECO:0000256" key="13">
    <source>
        <dbReference type="ARBA" id="ARBA00048679"/>
    </source>
</evidence>
<feature type="region of interest" description="Disordered" evidence="15">
    <location>
        <begin position="1355"/>
        <end position="1404"/>
    </location>
</feature>
<evidence type="ECO:0000256" key="6">
    <source>
        <dbReference type="ARBA" id="ARBA00022692"/>
    </source>
</evidence>
<keyword evidence="5" id="KW-0808">Transferase</keyword>
<organism evidence="19 20">
    <name type="scientific">Pelobates cultripes</name>
    <name type="common">Western spadefoot toad</name>
    <dbReference type="NCBI Taxonomy" id="61616"/>
    <lineage>
        <taxon>Eukaryota</taxon>
        <taxon>Metazoa</taxon>
        <taxon>Chordata</taxon>
        <taxon>Craniata</taxon>
        <taxon>Vertebrata</taxon>
        <taxon>Euteleostomi</taxon>
        <taxon>Amphibia</taxon>
        <taxon>Batrachia</taxon>
        <taxon>Anura</taxon>
        <taxon>Pelobatoidea</taxon>
        <taxon>Pelobatidae</taxon>
        <taxon>Pelobates</taxon>
    </lineage>
</organism>
<dbReference type="InterPro" id="IPR017441">
    <property type="entry name" value="Protein_kinase_ATP_BS"/>
</dbReference>
<evidence type="ECO:0000256" key="16">
    <source>
        <dbReference type="SAM" id="Phobius"/>
    </source>
</evidence>
<keyword evidence="6 16" id="KW-0812">Transmembrane</keyword>
<feature type="domain" description="Protein kinase" evidence="18">
    <location>
        <begin position="137"/>
        <end position="407"/>
    </location>
</feature>
<evidence type="ECO:0000259" key="18">
    <source>
        <dbReference type="PROSITE" id="PS50011"/>
    </source>
</evidence>
<dbReference type="GO" id="GO:0005737">
    <property type="term" value="C:cytoplasm"/>
    <property type="evidence" value="ECO:0007669"/>
    <property type="project" value="UniProtKB-ARBA"/>
</dbReference>
<name>A0AAD1S7I7_PELCU</name>
<keyword evidence="4" id="KW-0597">Phosphoprotein</keyword>
<evidence type="ECO:0000256" key="17">
    <source>
        <dbReference type="SAM" id="SignalP"/>
    </source>
</evidence>
<keyword evidence="9 14" id="KW-0067">ATP-binding</keyword>
<dbReference type="GO" id="GO:0004713">
    <property type="term" value="F:protein tyrosine kinase activity"/>
    <property type="evidence" value="ECO:0007669"/>
    <property type="project" value="TreeGrafter"/>
</dbReference>
<evidence type="ECO:0000256" key="2">
    <source>
        <dbReference type="ARBA" id="ARBA00012513"/>
    </source>
</evidence>
<feature type="compositionally biased region" description="Basic and acidic residues" evidence="15">
    <location>
        <begin position="1084"/>
        <end position="1095"/>
    </location>
</feature>
<evidence type="ECO:0000256" key="5">
    <source>
        <dbReference type="ARBA" id="ARBA00022679"/>
    </source>
</evidence>
<keyword evidence="11 16" id="KW-0472">Membrane</keyword>
<feature type="region of interest" description="Disordered" evidence="15">
    <location>
        <begin position="1238"/>
        <end position="1302"/>
    </location>
</feature>
<dbReference type="SUPFAM" id="SSF56112">
    <property type="entry name" value="Protein kinase-like (PK-like)"/>
    <property type="match status" value="1"/>
</dbReference>
<keyword evidence="20" id="KW-1185">Reference proteome</keyword>
<evidence type="ECO:0000256" key="1">
    <source>
        <dbReference type="ARBA" id="ARBA00004167"/>
    </source>
</evidence>
<evidence type="ECO:0000256" key="10">
    <source>
        <dbReference type="ARBA" id="ARBA00022989"/>
    </source>
</evidence>
<feature type="compositionally biased region" description="Polar residues" evidence="15">
    <location>
        <begin position="1045"/>
        <end position="1054"/>
    </location>
</feature>
<dbReference type="GO" id="GO:0012505">
    <property type="term" value="C:endomembrane system"/>
    <property type="evidence" value="ECO:0007669"/>
    <property type="project" value="UniProtKB-ARBA"/>
</dbReference>
<keyword evidence="10 16" id="KW-1133">Transmembrane helix</keyword>
<dbReference type="Gene3D" id="1.10.510.10">
    <property type="entry name" value="Transferase(Phosphotransferase) domain 1"/>
    <property type="match status" value="1"/>
</dbReference>
<dbReference type="InterPro" id="IPR000719">
    <property type="entry name" value="Prot_kinase_dom"/>
</dbReference>
<keyword evidence="17" id="KW-0732">Signal</keyword>
<evidence type="ECO:0000256" key="4">
    <source>
        <dbReference type="ARBA" id="ARBA00022553"/>
    </source>
</evidence>
<evidence type="ECO:0000256" key="3">
    <source>
        <dbReference type="ARBA" id="ARBA00022527"/>
    </source>
</evidence>
<evidence type="ECO:0000256" key="9">
    <source>
        <dbReference type="ARBA" id="ARBA00022840"/>
    </source>
</evidence>
<feature type="compositionally biased region" description="Basic and acidic residues" evidence="15">
    <location>
        <begin position="1014"/>
        <end position="1025"/>
    </location>
</feature>
<feature type="compositionally biased region" description="Basic and acidic residues" evidence="15">
    <location>
        <begin position="1385"/>
        <end position="1397"/>
    </location>
</feature>
<accession>A0AAD1S7I7</accession>
<dbReference type="Proteomes" id="UP001295444">
    <property type="component" value="Chromosome 05"/>
</dbReference>
<dbReference type="GO" id="GO:0007420">
    <property type="term" value="P:brain development"/>
    <property type="evidence" value="ECO:0007669"/>
    <property type="project" value="TreeGrafter"/>
</dbReference>
<keyword evidence="8 19" id="KW-0418">Kinase</keyword>
<dbReference type="PROSITE" id="PS50011">
    <property type="entry name" value="PROTEIN_KINASE_DOM"/>
    <property type="match status" value="1"/>
</dbReference>
<dbReference type="PRINTS" id="PR00109">
    <property type="entry name" value="TYRKINASE"/>
</dbReference>
<feature type="region of interest" description="Disordered" evidence="15">
    <location>
        <begin position="1137"/>
        <end position="1196"/>
    </location>
</feature>
<dbReference type="PANTHER" id="PTHR24417:SF0">
    <property type="entry name" value="SERINE_THREONINE-PROTEIN KINASE LMTK1"/>
    <property type="match status" value="1"/>
</dbReference>
<gene>
    <name evidence="19" type="ORF">PECUL_23A026235</name>
</gene>
<sequence length="1484" mass="162761">MGMILVLMTCCCFTPSFGFSSHFDSDGALLSELSWPSSLAVVAVSFSGLITFIFLMLACLCCKKGDIGFKAPCCPQELDNVEGEDYTTEFSVQSSPAAQNGPEVYVLPLTEVSVPMSKQPGRSVQLLKSTDLGRQSLLYLKEIGHGWFGKVLLGEVNSGISSTQVVVKELKVSASVQEQMLFLEETHPYRVLQHDNLLQCLAQCAEITPYLLVMEFCSLGDLKGYLQSCAATESTAPDPLTLQRMGCEVCSGLLHLHKNNYTHSDLALRNCLLTADLTVKIGDYGLAHSKYRDDYLVTSDQLWVPLRWIAPELIDEVHGNLLVVDQTKTSNIWSLGVTLWELFELGRQPYEEYSDRQVLCYVIKEQQLKLPKPQLKQLLSDRWFEVMQFCWLQPDQRPTAEEVHLLLSYLSVKGASELEEEFEKRWNSMKPNGGAGSGGHHESELSSYPLLEHFSSDGFHSDGDDVLTVTQTSQGLNFEYKWERGRHEQYPLSPGCPPYQDMYYTPSTGDRLSLGVSPSCYENKECISSSRPLEVVPVLSARSPSVAGDYYIRIEEPVNSSLPQHDISPNGGLSVKDKGGCERNGSFGNSPSISLSMEPLLGQAMCSAAGDQEPASEHSEQNYEPFGEAGSQEKLHVDPLEAESCEAGGFIDPLGASPCLSQLCQARLDTAKLALVDRSETEEKRQKECSSNLDSITVQNEEVSPHTDIQGELFGMTSRLTNFSPHWASNASSNNNISSAPQGHNADTWCNRRTEESQLADTEPYGPESWQNMESSDIENVSPSLEETSDQLSNGEVTDFGQECSVWLDRQHDTEASPSTAEAGQIESSTFCVEHTDVSLLSPMNAVKDLNQGMDPLGATLLWLCEPRILPEPTHTIDISEQGVSVPFPQGLCPNISSEGINDLCISPSKESETPDKPPLTDSYHIQSDSDDEDTMEVTSGVFTDLSNERGDTVQSFRSLQKQVGTPDSLDSLDMPSTASSCEAFSLGSYAPCGQPKALDSGYDTENYESPEFVQKEPQDSRDTEPYYQLSQSQEHGLGPGEMSISRSVSSELQSLDAKNPYRDSAYFSDYESSTKDEDEEGKDQEVEEVHKECPGDPTSVNLELQPLDCHLAESFPYSKTELKSDVTVTESQCSLGTLSPLLPSPVPKDHSLLQPDSLVREDSVDEGLGMESLKESSLDKAPSPQSTVESAPHSTFTLSPVQISLTKGCSVKQGASGIITLTTGLQEEKAISLHREAHGATHLSKCLSPPLPRKEGRIGESPTIEDEDEDEESDDSDESDEELRCYNIQEHSEESEEEHGAVPIIITENGSSGHLRSLLKLPNFVPQTHCPEVDRKKKAVSFYDDVTVYLFDQESPTRELAEQDFPNTTPDNGPSAAQRAGEQSPHKETVDPHLLEESGTLQWDSDLPVTPVKTVFVTSLSPAMLSSEVHSLPVPVPLQKPAPSVQLSRFSVSPTPPSRFSITQVADSDVSSVQGSTNSGGRV</sequence>
<reference evidence="19" key="1">
    <citation type="submission" date="2022-03" db="EMBL/GenBank/DDBJ databases">
        <authorList>
            <person name="Alioto T."/>
            <person name="Alioto T."/>
            <person name="Gomez Garrido J."/>
        </authorList>
    </citation>
    <scope>NUCLEOTIDE SEQUENCE</scope>
</reference>
<comment type="subcellular location">
    <subcellularLocation>
        <location evidence="1">Membrane</location>
        <topology evidence="1">Single-pass membrane protein</topology>
    </subcellularLocation>
</comment>
<dbReference type="InterPro" id="IPR008266">
    <property type="entry name" value="Tyr_kinase_AS"/>
</dbReference>
<feature type="region of interest" description="Disordered" evidence="15">
    <location>
        <begin position="1450"/>
        <end position="1484"/>
    </location>
</feature>
<feature type="chain" id="PRO_5041987135" description="non-specific serine/threonine protein kinase" evidence="17">
    <location>
        <begin position="19"/>
        <end position="1484"/>
    </location>
</feature>
<dbReference type="GO" id="GO:0016020">
    <property type="term" value="C:membrane"/>
    <property type="evidence" value="ECO:0007669"/>
    <property type="project" value="UniProtKB-SubCell"/>
</dbReference>
<feature type="compositionally biased region" description="Acidic residues" evidence="15">
    <location>
        <begin position="1264"/>
        <end position="1282"/>
    </location>
</feature>
<evidence type="ECO:0000256" key="12">
    <source>
        <dbReference type="ARBA" id="ARBA00047899"/>
    </source>
</evidence>
<protein>
    <recommendedName>
        <fullName evidence="2">non-specific serine/threonine protein kinase</fullName>
        <ecNumber evidence="2">2.7.11.1</ecNumber>
    </recommendedName>
</protein>
<feature type="compositionally biased region" description="Polar residues" evidence="15">
    <location>
        <begin position="1184"/>
        <end position="1196"/>
    </location>
</feature>